<dbReference type="Pfam" id="PF10097">
    <property type="entry name" value="DUF2335"/>
    <property type="match status" value="1"/>
</dbReference>
<evidence type="ECO:0008006" key="4">
    <source>
        <dbReference type="Google" id="ProtNLM"/>
    </source>
</evidence>
<gene>
    <name evidence="2" type="ORF">BO223_07900</name>
</gene>
<dbReference type="Proteomes" id="UP000186758">
    <property type="component" value="Unassembled WGS sequence"/>
</dbReference>
<organism evidence="2 3">
    <name type="scientific">Faecalibaculum rodentium</name>
    <dbReference type="NCBI Taxonomy" id="1702221"/>
    <lineage>
        <taxon>Bacteria</taxon>
        <taxon>Bacillati</taxon>
        <taxon>Bacillota</taxon>
        <taxon>Erysipelotrichia</taxon>
        <taxon>Erysipelotrichales</taxon>
        <taxon>Erysipelotrichaceae</taxon>
        <taxon>Faecalibaculum</taxon>
    </lineage>
</organism>
<reference evidence="2 3" key="1">
    <citation type="submission" date="2016-11" db="EMBL/GenBank/DDBJ databases">
        <title>Description of two novel members of the family Erysipelotrichaceae: Ileibacterium lipovorans gen. nov., sp. nov. and Dubosiella newyorkensis, gen. nov., sp. nov.</title>
        <authorList>
            <person name="Cox L.M."/>
            <person name="Sohn J."/>
            <person name="Tyrrell K.L."/>
            <person name="Citron D.M."/>
            <person name="Lawson P.A."/>
            <person name="Patel N.B."/>
            <person name="Iizumi T."/>
            <person name="Perez-Perez G.I."/>
            <person name="Goldstein E.J."/>
            <person name="Blaser M.J."/>
        </authorList>
    </citation>
    <scope>NUCLEOTIDE SEQUENCE [LARGE SCALE GENOMIC DNA]</scope>
    <source>
        <strain evidence="2 3">NYU-BL-K8</strain>
    </source>
</reference>
<keyword evidence="1" id="KW-1133">Transmembrane helix</keyword>
<sequence>MEGYQEINPNFPDRIMQMTEKQLEHKITMEQKALNAGIQSALRSQIRAAFLFLAVLGVGTYMIYTGKDAGGWPLVFVALVGVITSFALGTASSKQQKNNISENQPEDS</sequence>
<feature type="transmembrane region" description="Helical" evidence="1">
    <location>
        <begin position="46"/>
        <end position="64"/>
    </location>
</feature>
<feature type="transmembrane region" description="Helical" evidence="1">
    <location>
        <begin position="70"/>
        <end position="91"/>
    </location>
</feature>
<evidence type="ECO:0000313" key="3">
    <source>
        <dbReference type="Proteomes" id="UP000186758"/>
    </source>
</evidence>
<proteinExistence type="predicted"/>
<name>A0A1Q9YJI1_9FIRM</name>
<dbReference type="InterPro" id="IPR019284">
    <property type="entry name" value="RP532"/>
</dbReference>
<accession>A0A1Q9YJI1</accession>
<protein>
    <recommendedName>
        <fullName evidence="4">DUF2335 domain-containing protein</fullName>
    </recommendedName>
</protein>
<dbReference type="EMBL" id="MPJZ01000063">
    <property type="protein sequence ID" value="OLU44595.1"/>
    <property type="molecule type" value="Genomic_DNA"/>
</dbReference>
<keyword evidence="1" id="KW-0472">Membrane</keyword>
<dbReference type="AlphaFoldDB" id="A0A1Q9YJI1"/>
<evidence type="ECO:0000256" key="1">
    <source>
        <dbReference type="SAM" id="Phobius"/>
    </source>
</evidence>
<comment type="caution">
    <text evidence="2">The sequence shown here is derived from an EMBL/GenBank/DDBJ whole genome shotgun (WGS) entry which is preliminary data.</text>
</comment>
<keyword evidence="1" id="KW-0812">Transmembrane</keyword>
<evidence type="ECO:0000313" key="2">
    <source>
        <dbReference type="EMBL" id="OLU44595.1"/>
    </source>
</evidence>